<feature type="binding site" evidence="2">
    <location>
        <position position="161"/>
    </location>
    <ligand>
        <name>Mn(2+)</name>
        <dbReference type="ChEBI" id="CHEBI:29035"/>
        <label>2</label>
    </ligand>
</feature>
<dbReference type="NCBIfam" id="TIGR01891">
    <property type="entry name" value="amidohydrolases"/>
    <property type="match status" value="1"/>
</dbReference>
<dbReference type="EMBL" id="CAJA01000230">
    <property type="protein sequence ID" value="CCH73633.1"/>
    <property type="molecule type" value="Genomic_DNA"/>
</dbReference>
<dbReference type="PANTHER" id="PTHR11014">
    <property type="entry name" value="PEPTIDASE M20 FAMILY MEMBER"/>
    <property type="match status" value="1"/>
</dbReference>
<dbReference type="OrthoDB" id="9777385at2"/>
<dbReference type="AlphaFoldDB" id="W6JVU4"/>
<dbReference type="SUPFAM" id="SSF53187">
    <property type="entry name" value="Zn-dependent exopeptidases"/>
    <property type="match status" value="1"/>
</dbReference>
<feature type="binding site" evidence="2">
    <location>
        <position position="135"/>
    </location>
    <ligand>
        <name>Mn(2+)</name>
        <dbReference type="ChEBI" id="CHEBI:29035"/>
        <label>2</label>
    </ligand>
</feature>
<dbReference type="Pfam" id="PF01546">
    <property type="entry name" value="Peptidase_M20"/>
    <property type="match status" value="1"/>
</dbReference>
<keyword evidence="2" id="KW-0464">Manganese</keyword>
<keyword evidence="5" id="KW-1185">Reference proteome</keyword>
<keyword evidence="2" id="KW-0479">Metal-binding</keyword>
<dbReference type="GO" id="GO:0019877">
    <property type="term" value="P:diaminopimelate biosynthetic process"/>
    <property type="evidence" value="ECO:0007669"/>
    <property type="project" value="UniProtKB-ARBA"/>
</dbReference>
<feature type="binding site" evidence="2">
    <location>
        <position position="102"/>
    </location>
    <ligand>
        <name>Mn(2+)</name>
        <dbReference type="ChEBI" id="CHEBI:29035"/>
        <label>2</label>
    </ligand>
</feature>
<sequence>MTSQLVADPLARQQEWRHHLHRHPETAFTEIATADYLGGILAGLGYDVEHGLGGTGLVASLRRGDGIRSIGLRADMDALPITEAPGRVHGSRNPGAMHACGHDGHLAMALGAAALLAAEGGFEGTVRFVLQPAEEPGRGAQAMIDDGLFERFPMDAIYGLHNLPGLPAGHIHLRAGGIMASEDNFTIVITGRGGHAARPEAVVDPLVIGAEIVIALQSVVARTISPVQPAVLSCTGFHTDGARNAIPTTVRITGDTRSFDPAVQALLEKRIREISAGVAAAHGAQAEVTYTHEFAPTVNDPGCADMAAAAARAVVGPDAVEADCEPIMPSEDFGVFGRHTSACFILIGNGASGEIGGTPLHSSDYDFNDAIMPTGSQVLAEIVRRELP</sequence>
<protein>
    <submittedName>
        <fullName evidence="4">Amidohydrolase</fullName>
    </submittedName>
</protein>
<dbReference type="PIRSF" id="PIRSF005962">
    <property type="entry name" value="Pept_M20D_amidohydro"/>
    <property type="match status" value="1"/>
</dbReference>
<dbReference type="SUPFAM" id="SSF55031">
    <property type="entry name" value="Bacterial exopeptidase dimerisation domain"/>
    <property type="match status" value="1"/>
</dbReference>
<dbReference type="InterPro" id="IPR011650">
    <property type="entry name" value="Peptidase_M20_dimer"/>
</dbReference>
<evidence type="ECO:0000313" key="5">
    <source>
        <dbReference type="Proteomes" id="UP000035763"/>
    </source>
</evidence>
<gene>
    <name evidence="4" type="ORF">BN11_3050008</name>
</gene>
<feature type="binding site" evidence="2">
    <location>
        <position position="361"/>
    </location>
    <ligand>
        <name>Mn(2+)</name>
        <dbReference type="ChEBI" id="CHEBI:29035"/>
        <label>2</label>
    </ligand>
</feature>
<dbReference type="RefSeq" id="WP_048699269.1">
    <property type="nucleotide sequence ID" value="NZ_HG764815.1"/>
</dbReference>
<dbReference type="InterPro" id="IPR036264">
    <property type="entry name" value="Bact_exopeptidase_dim_dom"/>
</dbReference>
<keyword evidence="1 4" id="KW-0378">Hydrolase</keyword>
<accession>W6JVU4</accession>
<organism evidence="4 5">
    <name type="scientific">Nostocoides australiense Ben110</name>
    <dbReference type="NCBI Taxonomy" id="1193182"/>
    <lineage>
        <taxon>Bacteria</taxon>
        <taxon>Bacillati</taxon>
        <taxon>Actinomycetota</taxon>
        <taxon>Actinomycetes</taxon>
        <taxon>Micrococcales</taxon>
        <taxon>Intrasporangiaceae</taxon>
        <taxon>Nostocoides</taxon>
    </lineage>
</organism>
<evidence type="ECO:0000259" key="3">
    <source>
        <dbReference type="Pfam" id="PF07687"/>
    </source>
</evidence>
<dbReference type="PANTHER" id="PTHR11014:SF63">
    <property type="entry name" value="METALLOPEPTIDASE, PUTATIVE (AFU_ORTHOLOGUE AFUA_6G09600)-RELATED"/>
    <property type="match status" value="1"/>
</dbReference>
<dbReference type="Gene3D" id="3.40.630.10">
    <property type="entry name" value="Zn peptidases"/>
    <property type="match status" value="1"/>
</dbReference>
<dbReference type="Gene3D" id="3.30.70.360">
    <property type="match status" value="1"/>
</dbReference>
<dbReference type="STRING" id="1193182.BN11_3050008"/>
<evidence type="ECO:0000313" key="4">
    <source>
        <dbReference type="EMBL" id="CCH73633.1"/>
    </source>
</evidence>
<evidence type="ECO:0000256" key="1">
    <source>
        <dbReference type="ARBA" id="ARBA00022801"/>
    </source>
</evidence>
<dbReference type="FunFam" id="3.30.70.360:FF:000001">
    <property type="entry name" value="N-acetyldiaminopimelate deacetylase"/>
    <property type="match status" value="1"/>
</dbReference>
<comment type="cofactor">
    <cofactor evidence="2">
        <name>Mn(2+)</name>
        <dbReference type="ChEBI" id="CHEBI:29035"/>
    </cofactor>
    <text evidence="2">The Mn(2+) ion enhances activity.</text>
</comment>
<reference evidence="4 5" key="1">
    <citation type="journal article" date="2013" name="ISME J.">
        <title>A metabolic model for members of the genus Tetrasphaera involved in enhanced biological phosphorus removal.</title>
        <authorList>
            <person name="Kristiansen R."/>
            <person name="Nguyen H.T.T."/>
            <person name="Saunders A.M."/>
            <person name="Nielsen J.L."/>
            <person name="Wimmer R."/>
            <person name="Le V.Q."/>
            <person name="McIlroy S.J."/>
            <person name="Petrovski S."/>
            <person name="Seviour R.J."/>
            <person name="Calteau A."/>
            <person name="Nielsen K.L."/>
            <person name="Nielsen P.H."/>
        </authorList>
    </citation>
    <scope>NUCLEOTIDE SEQUENCE [LARGE SCALE GENOMIC DNA]</scope>
    <source>
        <strain evidence="4 5">Ben110</strain>
    </source>
</reference>
<name>W6JVU4_9MICO</name>
<comment type="caution">
    <text evidence="4">The sequence shown here is derived from an EMBL/GenBank/DDBJ whole genome shotgun (WGS) entry which is preliminary data.</text>
</comment>
<feature type="binding site" evidence="2">
    <location>
        <position position="100"/>
    </location>
    <ligand>
        <name>Mn(2+)</name>
        <dbReference type="ChEBI" id="CHEBI:29035"/>
        <label>2</label>
    </ligand>
</feature>
<dbReference type="InterPro" id="IPR017439">
    <property type="entry name" value="Amidohydrolase"/>
</dbReference>
<evidence type="ECO:0000256" key="2">
    <source>
        <dbReference type="PIRSR" id="PIRSR005962-1"/>
    </source>
</evidence>
<dbReference type="InterPro" id="IPR002933">
    <property type="entry name" value="Peptidase_M20"/>
</dbReference>
<dbReference type="GO" id="GO:0050118">
    <property type="term" value="F:N-acetyldiaminopimelate deacetylase activity"/>
    <property type="evidence" value="ECO:0007669"/>
    <property type="project" value="UniProtKB-ARBA"/>
</dbReference>
<dbReference type="Proteomes" id="UP000035763">
    <property type="component" value="Unassembled WGS sequence"/>
</dbReference>
<dbReference type="GO" id="GO:0046872">
    <property type="term" value="F:metal ion binding"/>
    <property type="evidence" value="ECO:0007669"/>
    <property type="project" value="UniProtKB-KW"/>
</dbReference>
<proteinExistence type="predicted"/>
<feature type="domain" description="Peptidase M20 dimerisation" evidence="3">
    <location>
        <begin position="185"/>
        <end position="273"/>
    </location>
</feature>
<dbReference type="Pfam" id="PF07687">
    <property type="entry name" value="M20_dimer"/>
    <property type="match status" value="1"/>
</dbReference>